<dbReference type="AlphaFoldDB" id="A0A419V7M4"/>
<dbReference type="InterPro" id="IPR051812">
    <property type="entry name" value="SPI_LacAB/RpiB"/>
</dbReference>
<dbReference type="SUPFAM" id="SSF89623">
    <property type="entry name" value="Ribose/Galactose isomerase RpiB/AlsB"/>
    <property type="match status" value="1"/>
</dbReference>
<dbReference type="NCBIfam" id="TIGR01120">
    <property type="entry name" value="rpiB"/>
    <property type="match status" value="1"/>
</dbReference>
<protein>
    <submittedName>
        <fullName evidence="5">Ribose 5-phosphate isomerase B</fullName>
    </submittedName>
</protein>
<evidence type="ECO:0000313" key="6">
    <source>
        <dbReference type="Proteomes" id="UP000285120"/>
    </source>
</evidence>
<organism evidence="5 6">
    <name type="scientific">Sinobaca qinghaiensis</name>
    <dbReference type="NCBI Taxonomy" id="342944"/>
    <lineage>
        <taxon>Bacteria</taxon>
        <taxon>Bacillati</taxon>
        <taxon>Bacillota</taxon>
        <taxon>Bacilli</taxon>
        <taxon>Bacillales</taxon>
        <taxon>Sporolactobacillaceae</taxon>
        <taxon>Sinobaca</taxon>
    </lineage>
</organism>
<feature type="active site" description="Proton donor" evidence="3">
    <location>
        <position position="98"/>
    </location>
</feature>
<dbReference type="InterPro" id="IPR036569">
    <property type="entry name" value="RpiB_LacA_LacB_sf"/>
</dbReference>
<dbReference type="OrthoDB" id="1778624at2"/>
<dbReference type="GO" id="GO:0016861">
    <property type="term" value="F:intramolecular oxidoreductase activity, interconverting aldoses and ketoses"/>
    <property type="evidence" value="ECO:0007669"/>
    <property type="project" value="UniProtKB-ARBA"/>
</dbReference>
<evidence type="ECO:0000256" key="1">
    <source>
        <dbReference type="ARBA" id="ARBA00008754"/>
    </source>
</evidence>
<reference evidence="5 6" key="1">
    <citation type="submission" date="2018-09" db="EMBL/GenBank/DDBJ databases">
        <title>Genomic Encyclopedia of Archaeal and Bacterial Type Strains, Phase II (KMG-II): from individual species to whole genera.</title>
        <authorList>
            <person name="Goeker M."/>
        </authorList>
    </citation>
    <scope>NUCLEOTIDE SEQUENCE [LARGE SCALE GENOMIC DNA]</scope>
    <source>
        <strain evidence="5 6">DSM 17008</strain>
    </source>
</reference>
<dbReference type="Proteomes" id="UP000285120">
    <property type="component" value="Unassembled WGS sequence"/>
</dbReference>
<comment type="similarity">
    <text evidence="1">Belongs to the LacAB/RpiB family.</text>
</comment>
<dbReference type="InterPro" id="IPR003500">
    <property type="entry name" value="RpiB_LacA_LacB"/>
</dbReference>
<dbReference type="RefSeq" id="WP_120191502.1">
    <property type="nucleotide sequence ID" value="NZ_RAPK01000006.1"/>
</dbReference>
<dbReference type="PIRSF" id="PIRSF005384">
    <property type="entry name" value="RpiB_LacA_B"/>
    <property type="match status" value="1"/>
</dbReference>
<feature type="binding site" evidence="4">
    <location>
        <position position="109"/>
    </location>
    <ligand>
        <name>D-ribulose 5-phosphate</name>
        <dbReference type="ChEBI" id="CHEBI:58121"/>
    </ligand>
</feature>
<dbReference type="Pfam" id="PF02502">
    <property type="entry name" value="LacAB_rpiB"/>
    <property type="match status" value="1"/>
</dbReference>
<evidence type="ECO:0000313" key="5">
    <source>
        <dbReference type="EMBL" id="RKD76081.1"/>
    </source>
</evidence>
<evidence type="ECO:0000256" key="2">
    <source>
        <dbReference type="ARBA" id="ARBA00023235"/>
    </source>
</evidence>
<feature type="binding site" evidence="4">
    <location>
        <begin position="8"/>
        <end position="9"/>
    </location>
    <ligand>
        <name>D-ribulose 5-phosphate</name>
        <dbReference type="ChEBI" id="CHEBI:58121"/>
    </ligand>
</feature>
<dbReference type="GO" id="GO:0005975">
    <property type="term" value="P:carbohydrate metabolic process"/>
    <property type="evidence" value="ECO:0007669"/>
    <property type="project" value="InterPro"/>
</dbReference>
<dbReference type="NCBIfam" id="NF004051">
    <property type="entry name" value="PRK05571.1"/>
    <property type="match status" value="1"/>
</dbReference>
<comment type="caution">
    <text evidence="5">The sequence shown here is derived from an EMBL/GenBank/DDBJ whole genome shotgun (WGS) entry which is preliminary data.</text>
</comment>
<name>A0A419V7M4_9BACL</name>
<keyword evidence="2 5" id="KW-0413">Isomerase</keyword>
<feature type="binding site" evidence="4">
    <location>
        <position position="99"/>
    </location>
    <ligand>
        <name>D-ribulose 5-phosphate</name>
        <dbReference type="ChEBI" id="CHEBI:58121"/>
    </ligand>
</feature>
<dbReference type="NCBIfam" id="TIGR00689">
    <property type="entry name" value="rpiB_lacA_lacB"/>
    <property type="match status" value="1"/>
</dbReference>
<sequence length="145" mass="15418">MKVAIGSDHGGYNLKEEIKTMLSKKGVEIEDVGCDCADSVDYADYAVPVAEKVAAGEADRGILICGTGIGMSIAANKVKGIRCALVHDLFSAKATRAHNDSNVLAMGERVIGPGLALEIAETWLDTEFEGGRHEKRIEKVSAIEN</sequence>
<feature type="binding site" evidence="4">
    <location>
        <position position="136"/>
    </location>
    <ligand>
        <name>D-ribulose 5-phosphate</name>
        <dbReference type="ChEBI" id="CHEBI:58121"/>
    </ligand>
</feature>
<evidence type="ECO:0000256" key="4">
    <source>
        <dbReference type="PIRSR" id="PIRSR005384-2"/>
    </source>
</evidence>
<dbReference type="InterPro" id="IPR004785">
    <property type="entry name" value="RpiB"/>
</dbReference>
<dbReference type="PANTHER" id="PTHR43732">
    <property type="entry name" value="RIBOSE 5-PHOSPHATE ISOMERASE-RELATED"/>
    <property type="match status" value="1"/>
</dbReference>
<dbReference type="Gene3D" id="3.40.1400.10">
    <property type="entry name" value="Sugar-phosphate isomerase, RpiB/LacA/LacB"/>
    <property type="match status" value="1"/>
</dbReference>
<dbReference type="PANTHER" id="PTHR43732:SF1">
    <property type="entry name" value="RIBOSE 5-PHOSPHATE ISOMERASE"/>
    <property type="match status" value="1"/>
</dbReference>
<evidence type="ECO:0000256" key="3">
    <source>
        <dbReference type="PIRSR" id="PIRSR005384-1"/>
    </source>
</evidence>
<feature type="active site" description="Proton acceptor" evidence="3">
    <location>
        <position position="65"/>
    </location>
</feature>
<accession>A0A419V7M4</accession>
<feature type="binding site" evidence="4">
    <location>
        <position position="132"/>
    </location>
    <ligand>
        <name>D-ribulose 5-phosphate</name>
        <dbReference type="ChEBI" id="CHEBI:58121"/>
    </ligand>
</feature>
<gene>
    <name evidence="5" type="ORF">ATL39_0293</name>
</gene>
<dbReference type="EMBL" id="RAPK01000006">
    <property type="protein sequence ID" value="RKD76081.1"/>
    <property type="molecule type" value="Genomic_DNA"/>
</dbReference>
<feature type="binding site" evidence="4">
    <location>
        <begin position="66"/>
        <end position="70"/>
    </location>
    <ligand>
        <name>D-ribulose 5-phosphate</name>
        <dbReference type="ChEBI" id="CHEBI:58121"/>
    </ligand>
</feature>
<keyword evidence="6" id="KW-1185">Reference proteome</keyword>
<proteinExistence type="inferred from homology"/>